<dbReference type="EMBL" id="UGQM01000001">
    <property type="protein sequence ID" value="STZ42781.1"/>
    <property type="molecule type" value="Genomic_DNA"/>
</dbReference>
<dbReference type="InterPro" id="IPR038232">
    <property type="entry name" value="PknH-like_Extracell_sf"/>
</dbReference>
<reference evidence="2 3" key="1">
    <citation type="submission" date="2018-06" db="EMBL/GenBank/DDBJ databases">
        <authorList>
            <consortium name="Pathogen Informatics"/>
            <person name="Doyle S."/>
        </authorList>
    </citation>
    <scope>NUCLEOTIDE SEQUENCE [LARGE SCALE GENOMIC DNA]</scope>
    <source>
        <strain evidence="2 3">NCTC10742</strain>
    </source>
</reference>
<name>A0A378SJI5_9MYCO</name>
<feature type="domain" description="PknH-like extracellular" evidence="1">
    <location>
        <begin position="44"/>
        <end position="203"/>
    </location>
</feature>
<sequence length="219" mass="23061">MTGRAWAPLLCATAIMAVGCTQIVGGDAVRAVRAIDEDSRSPVDVDTVLLESAQMQAVTGAGRDLTAIPGTESKVPVDVPVDMALPRMAKDLPPQCGWVFAETQVFGSEVEEFRKTSYQNPPRGGLISQAAAGYRDAATAQRAFAAIVEQIEGCGTTDSGAAMVGVVTTTPDSVQTRPGNCGRDYRVKSVVLVEVTFCAFPDSVPEIVMTNILANVPDR</sequence>
<accession>A0A378SJI5</accession>
<dbReference type="Gene3D" id="3.40.1000.70">
    <property type="entry name" value="PknH-like extracellular domain"/>
    <property type="match status" value="1"/>
</dbReference>
<evidence type="ECO:0000313" key="2">
    <source>
        <dbReference type="EMBL" id="STZ42781.1"/>
    </source>
</evidence>
<dbReference type="PROSITE" id="PS51257">
    <property type="entry name" value="PROKAR_LIPOPROTEIN"/>
    <property type="match status" value="1"/>
</dbReference>
<protein>
    <submittedName>
        <fullName evidence="2">LpqA</fullName>
    </submittedName>
</protein>
<dbReference type="Proteomes" id="UP000254291">
    <property type="component" value="Unassembled WGS sequence"/>
</dbReference>
<dbReference type="Pfam" id="PF14032">
    <property type="entry name" value="PknH_C"/>
    <property type="match status" value="1"/>
</dbReference>
<gene>
    <name evidence="2" type="ORF">NCTC10742_01995</name>
</gene>
<evidence type="ECO:0000313" key="3">
    <source>
        <dbReference type="Proteomes" id="UP000254291"/>
    </source>
</evidence>
<organism evidence="2 3">
    <name type="scientific">Mycolicibacterium gilvum</name>
    <dbReference type="NCBI Taxonomy" id="1804"/>
    <lineage>
        <taxon>Bacteria</taxon>
        <taxon>Bacillati</taxon>
        <taxon>Actinomycetota</taxon>
        <taxon>Actinomycetes</taxon>
        <taxon>Mycobacteriales</taxon>
        <taxon>Mycobacteriaceae</taxon>
        <taxon>Mycolicibacterium</taxon>
    </lineage>
</organism>
<proteinExistence type="predicted"/>
<dbReference type="InterPro" id="IPR026954">
    <property type="entry name" value="PknH-like_Extracell"/>
</dbReference>
<evidence type="ECO:0000259" key="1">
    <source>
        <dbReference type="Pfam" id="PF14032"/>
    </source>
</evidence>
<dbReference type="AlphaFoldDB" id="A0A378SJI5"/>
<dbReference type="RefSeq" id="WP_115327109.1">
    <property type="nucleotide sequence ID" value="NZ_JACKST010000014.1"/>
</dbReference>